<protein>
    <recommendedName>
        <fullName evidence="2">Deoxygenase</fullName>
    </recommendedName>
</protein>
<accession>A0A382FU55</accession>
<gene>
    <name evidence="1" type="ORF">METZ01_LOCUS218778</name>
</gene>
<proteinExistence type="predicted"/>
<dbReference type="PANTHER" id="PTHR20883:SF49">
    <property type="entry name" value="PHYTANOYL-COA DIOXYGENASE"/>
    <property type="match status" value="1"/>
</dbReference>
<dbReference type="EMBL" id="UINC01051586">
    <property type="protein sequence ID" value="SVB65924.1"/>
    <property type="molecule type" value="Genomic_DNA"/>
</dbReference>
<name>A0A382FU55_9ZZZZ</name>
<reference evidence="1" key="1">
    <citation type="submission" date="2018-05" db="EMBL/GenBank/DDBJ databases">
        <authorList>
            <person name="Lanie J.A."/>
            <person name="Ng W.-L."/>
            <person name="Kazmierczak K.M."/>
            <person name="Andrzejewski T.M."/>
            <person name="Davidsen T.M."/>
            <person name="Wayne K.J."/>
            <person name="Tettelin H."/>
            <person name="Glass J.I."/>
            <person name="Rusch D."/>
            <person name="Podicherti R."/>
            <person name="Tsui H.-C.T."/>
            <person name="Winkler M.E."/>
        </authorList>
    </citation>
    <scope>NUCLEOTIDE SEQUENCE</scope>
</reference>
<dbReference type="PANTHER" id="PTHR20883">
    <property type="entry name" value="PHYTANOYL-COA DIOXYGENASE DOMAIN CONTAINING 1"/>
    <property type="match status" value="1"/>
</dbReference>
<sequence>MKKLLTTKEVNDFKLNGAIVLRKKFDISWIEKLKIGIKKDIKSPSPRFKSHTIQKNIPAYLEDYWTWDRIPEFKDFVFNSPISQIASELMSAKKVNLLMDNWFLREAGAKSSTPFHHDISYFDVDGTMCILWLPLETTGKDEGVAWVKGSHLWNKIFLRVRFTDGHKVEGKESIINGKKYEGPPDILGNKDKYEFLKWNCELGDCVMFDIRTLHGTLSPSLPKKTLSRYTLRVAKEDTKIDYVGDWTSFNYRKAMQDAGYKNGDKLGGAMFPQLWPKNN</sequence>
<organism evidence="1">
    <name type="scientific">marine metagenome</name>
    <dbReference type="NCBI Taxonomy" id="408172"/>
    <lineage>
        <taxon>unclassified sequences</taxon>
        <taxon>metagenomes</taxon>
        <taxon>ecological metagenomes</taxon>
    </lineage>
</organism>
<evidence type="ECO:0000313" key="1">
    <source>
        <dbReference type="EMBL" id="SVB65924.1"/>
    </source>
</evidence>
<dbReference type="Pfam" id="PF05721">
    <property type="entry name" value="PhyH"/>
    <property type="match status" value="1"/>
</dbReference>
<dbReference type="Gene3D" id="2.60.120.620">
    <property type="entry name" value="q2cbj1_9rhob like domain"/>
    <property type="match status" value="1"/>
</dbReference>
<evidence type="ECO:0008006" key="2">
    <source>
        <dbReference type="Google" id="ProtNLM"/>
    </source>
</evidence>
<dbReference type="SUPFAM" id="SSF51197">
    <property type="entry name" value="Clavaminate synthase-like"/>
    <property type="match status" value="1"/>
</dbReference>
<dbReference type="AlphaFoldDB" id="A0A382FU55"/>
<dbReference type="InterPro" id="IPR008775">
    <property type="entry name" value="Phytyl_CoA_dOase-like"/>
</dbReference>